<feature type="transmembrane region" description="Helical" evidence="1">
    <location>
        <begin position="41"/>
        <end position="63"/>
    </location>
</feature>
<keyword evidence="1" id="KW-0472">Membrane</keyword>
<protein>
    <submittedName>
        <fullName evidence="2">Transmembrane protein, putative</fullName>
    </submittedName>
</protein>
<name>G7LHK0_MEDTR</name>
<gene>
    <name evidence="2" type="ordered locus">MTR_8g040420</name>
</gene>
<sequence>MEQPSASPLVTVLSALISQKECVLGAFLFFPVGTPTAAFSNIVACGCGGFQGCGGLVVVRCLWFGGYGLVVVEEFVGYFFGYVGLWCFVVVSMVVLVLGLLWWCSWWFLVVMLVVAGASFW</sequence>
<dbReference type="EnsemblPlants" id="AET02425">
    <property type="protein sequence ID" value="AET02425"/>
    <property type="gene ID" value="MTR_8g040420"/>
</dbReference>
<feature type="transmembrane region" description="Helical" evidence="1">
    <location>
        <begin position="100"/>
        <end position="120"/>
    </location>
</feature>
<dbReference type="HOGENOM" id="CLU_2041561_0_0_1"/>
<evidence type="ECO:0000313" key="2">
    <source>
        <dbReference type="EMBL" id="AET02425.1"/>
    </source>
</evidence>
<dbReference type="Proteomes" id="UP000002051">
    <property type="component" value="Chromosome 8"/>
</dbReference>
<keyword evidence="4" id="KW-1185">Reference proteome</keyword>
<reference evidence="2 4" key="2">
    <citation type="journal article" date="2014" name="BMC Genomics">
        <title>An improved genome release (version Mt4.0) for the model legume Medicago truncatula.</title>
        <authorList>
            <person name="Tang H."/>
            <person name="Krishnakumar V."/>
            <person name="Bidwell S."/>
            <person name="Rosen B."/>
            <person name="Chan A."/>
            <person name="Zhou S."/>
            <person name="Gentzbittel L."/>
            <person name="Childs K.L."/>
            <person name="Yandell M."/>
            <person name="Gundlach H."/>
            <person name="Mayer K.F."/>
            <person name="Schwartz D.C."/>
            <person name="Town C.D."/>
        </authorList>
    </citation>
    <scope>GENOME REANNOTATION</scope>
    <source>
        <strain evidence="3 4">cv. Jemalong A17</strain>
    </source>
</reference>
<dbReference type="AlphaFoldDB" id="G7LHK0"/>
<proteinExistence type="predicted"/>
<dbReference type="EMBL" id="CM001224">
    <property type="protein sequence ID" value="AET02425.1"/>
    <property type="molecule type" value="Genomic_DNA"/>
</dbReference>
<dbReference type="PaxDb" id="3880-AET02425"/>
<accession>G7LHK0</accession>
<reference evidence="3" key="3">
    <citation type="submission" date="2015-04" db="UniProtKB">
        <authorList>
            <consortium name="EnsemblPlants"/>
        </authorList>
    </citation>
    <scope>IDENTIFICATION</scope>
    <source>
        <strain evidence="3">cv. Jemalong A17</strain>
    </source>
</reference>
<organism evidence="2 4">
    <name type="scientific">Medicago truncatula</name>
    <name type="common">Barrel medic</name>
    <name type="synonym">Medicago tribuloides</name>
    <dbReference type="NCBI Taxonomy" id="3880"/>
    <lineage>
        <taxon>Eukaryota</taxon>
        <taxon>Viridiplantae</taxon>
        <taxon>Streptophyta</taxon>
        <taxon>Embryophyta</taxon>
        <taxon>Tracheophyta</taxon>
        <taxon>Spermatophyta</taxon>
        <taxon>Magnoliopsida</taxon>
        <taxon>eudicotyledons</taxon>
        <taxon>Gunneridae</taxon>
        <taxon>Pentapetalae</taxon>
        <taxon>rosids</taxon>
        <taxon>fabids</taxon>
        <taxon>Fabales</taxon>
        <taxon>Fabaceae</taxon>
        <taxon>Papilionoideae</taxon>
        <taxon>50 kb inversion clade</taxon>
        <taxon>NPAAA clade</taxon>
        <taxon>Hologalegina</taxon>
        <taxon>IRL clade</taxon>
        <taxon>Trifolieae</taxon>
        <taxon>Medicago</taxon>
    </lineage>
</organism>
<evidence type="ECO:0000256" key="1">
    <source>
        <dbReference type="SAM" id="Phobius"/>
    </source>
</evidence>
<keyword evidence="1 2" id="KW-0812">Transmembrane</keyword>
<evidence type="ECO:0000313" key="3">
    <source>
        <dbReference type="EnsemblPlants" id="AET02425"/>
    </source>
</evidence>
<keyword evidence="1" id="KW-1133">Transmembrane helix</keyword>
<reference evidence="2 4" key="1">
    <citation type="journal article" date="2011" name="Nature">
        <title>The Medicago genome provides insight into the evolution of rhizobial symbioses.</title>
        <authorList>
            <person name="Young N.D."/>
            <person name="Debelle F."/>
            <person name="Oldroyd G.E."/>
            <person name="Geurts R."/>
            <person name="Cannon S.B."/>
            <person name="Udvardi M.K."/>
            <person name="Benedito V.A."/>
            <person name="Mayer K.F."/>
            <person name="Gouzy J."/>
            <person name="Schoof H."/>
            <person name="Van de Peer Y."/>
            <person name="Proost S."/>
            <person name="Cook D.R."/>
            <person name="Meyers B.C."/>
            <person name="Spannagl M."/>
            <person name="Cheung F."/>
            <person name="De Mita S."/>
            <person name="Krishnakumar V."/>
            <person name="Gundlach H."/>
            <person name="Zhou S."/>
            <person name="Mudge J."/>
            <person name="Bharti A.K."/>
            <person name="Murray J.D."/>
            <person name="Naoumkina M.A."/>
            <person name="Rosen B."/>
            <person name="Silverstein K.A."/>
            <person name="Tang H."/>
            <person name="Rombauts S."/>
            <person name="Zhao P.X."/>
            <person name="Zhou P."/>
            <person name="Barbe V."/>
            <person name="Bardou P."/>
            <person name="Bechner M."/>
            <person name="Bellec A."/>
            <person name="Berger A."/>
            <person name="Berges H."/>
            <person name="Bidwell S."/>
            <person name="Bisseling T."/>
            <person name="Choisne N."/>
            <person name="Couloux A."/>
            <person name="Denny R."/>
            <person name="Deshpande S."/>
            <person name="Dai X."/>
            <person name="Doyle J.J."/>
            <person name="Dudez A.M."/>
            <person name="Farmer A.D."/>
            <person name="Fouteau S."/>
            <person name="Franken C."/>
            <person name="Gibelin C."/>
            <person name="Gish J."/>
            <person name="Goldstein S."/>
            <person name="Gonzalez A.J."/>
            <person name="Green P.J."/>
            <person name="Hallab A."/>
            <person name="Hartog M."/>
            <person name="Hua A."/>
            <person name="Humphray S.J."/>
            <person name="Jeong D.H."/>
            <person name="Jing Y."/>
            <person name="Jocker A."/>
            <person name="Kenton S.M."/>
            <person name="Kim D.J."/>
            <person name="Klee K."/>
            <person name="Lai H."/>
            <person name="Lang C."/>
            <person name="Lin S."/>
            <person name="Macmil S.L."/>
            <person name="Magdelenat G."/>
            <person name="Matthews L."/>
            <person name="McCorrison J."/>
            <person name="Monaghan E.L."/>
            <person name="Mun J.H."/>
            <person name="Najar F.Z."/>
            <person name="Nicholson C."/>
            <person name="Noirot C."/>
            <person name="O'Bleness M."/>
            <person name="Paule C.R."/>
            <person name="Poulain J."/>
            <person name="Prion F."/>
            <person name="Qin B."/>
            <person name="Qu C."/>
            <person name="Retzel E.F."/>
            <person name="Riddle C."/>
            <person name="Sallet E."/>
            <person name="Samain S."/>
            <person name="Samson N."/>
            <person name="Sanders I."/>
            <person name="Saurat O."/>
            <person name="Scarpelli C."/>
            <person name="Schiex T."/>
            <person name="Segurens B."/>
            <person name="Severin A.J."/>
            <person name="Sherrier D.J."/>
            <person name="Shi R."/>
            <person name="Sims S."/>
            <person name="Singer S.R."/>
            <person name="Sinharoy S."/>
            <person name="Sterck L."/>
            <person name="Viollet A."/>
            <person name="Wang B.B."/>
            <person name="Wang K."/>
            <person name="Wang M."/>
            <person name="Wang X."/>
            <person name="Warfsmann J."/>
            <person name="Weissenbach J."/>
            <person name="White D.D."/>
            <person name="White J.D."/>
            <person name="Wiley G.B."/>
            <person name="Wincker P."/>
            <person name="Xing Y."/>
            <person name="Yang L."/>
            <person name="Yao Z."/>
            <person name="Ying F."/>
            <person name="Zhai J."/>
            <person name="Zhou L."/>
            <person name="Zuber A."/>
            <person name="Denarie J."/>
            <person name="Dixon R.A."/>
            <person name="May G.D."/>
            <person name="Schwartz D.C."/>
            <person name="Rogers J."/>
            <person name="Quetier F."/>
            <person name="Town C.D."/>
            <person name="Roe B.A."/>
        </authorList>
    </citation>
    <scope>NUCLEOTIDE SEQUENCE [LARGE SCALE GENOMIC DNA]</scope>
    <source>
        <strain evidence="2">A17</strain>
        <strain evidence="3 4">cv. Jemalong A17</strain>
    </source>
</reference>
<evidence type="ECO:0000313" key="4">
    <source>
        <dbReference type="Proteomes" id="UP000002051"/>
    </source>
</evidence>
<feature type="transmembrane region" description="Helical" evidence="1">
    <location>
        <begin position="75"/>
        <end position="94"/>
    </location>
</feature>